<keyword evidence="2" id="KW-1185">Reference proteome</keyword>
<proteinExistence type="predicted"/>
<accession>A0ABS1VMC1</accession>
<dbReference type="EMBL" id="JAENHO010000004">
    <property type="protein sequence ID" value="MBL7255360.1"/>
    <property type="molecule type" value="Genomic_DNA"/>
</dbReference>
<evidence type="ECO:0000313" key="2">
    <source>
        <dbReference type="Proteomes" id="UP000598996"/>
    </source>
</evidence>
<reference evidence="1 2" key="1">
    <citation type="submission" date="2021-01" db="EMBL/GenBank/DDBJ databases">
        <title>Actinoplanes sp. nov. LDG1-01 isolated from lichen.</title>
        <authorList>
            <person name="Saeng-In P."/>
            <person name="Phongsopitanun W."/>
            <person name="Kanchanasin P."/>
            <person name="Yuki M."/>
            <person name="Kudo T."/>
            <person name="Ohkuma M."/>
            <person name="Tanasupawat S."/>
        </authorList>
    </citation>
    <scope>NUCLEOTIDE SEQUENCE [LARGE SCALE GENOMIC DNA]</scope>
    <source>
        <strain evidence="1 2">LDG1-01</strain>
    </source>
</reference>
<dbReference type="Proteomes" id="UP000598996">
    <property type="component" value="Unassembled WGS sequence"/>
</dbReference>
<organism evidence="1 2">
    <name type="scientific">Paractinoplanes lichenicola</name>
    <dbReference type="NCBI Taxonomy" id="2802976"/>
    <lineage>
        <taxon>Bacteria</taxon>
        <taxon>Bacillati</taxon>
        <taxon>Actinomycetota</taxon>
        <taxon>Actinomycetes</taxon>
        <taxon>Micromonosporales</taxon>
        <taxon>Micromonosporaceae</taxon>
        <taxon>Paractinoplanes</taxon>
    </lineage>
</organism>
<comment type="caution">
    <text evidence="1">The sequence shown here is derived from an EMBL/GenBank/DDBJ whole genome shotgun (WGS) entry which is preliminary data.</text>
</comment>
<dbReference type="RefSeq" id="WP_202991886.1">
    <property type="nucleotide sequence ID" value="NZ_JAENHO010000004.1"/>
</dbReference>
<evidence type="ECO:0000313" key="1">
    <source>
        <dbReference type="EMBL" id="MBL7255360.1"/>
    </source>
</evidence>
<sequence length="501" mass="54315">MSGRTDARPAAGSGLIFVRSSTDSARQFFAALGMTGNEPFWTTSGHERAKEIMRGLLVRIAAQGAVPILLNSYPMLRTVAKAVADIAAAFDQQISEDEARRFVRDCLAARPVITTLQATRKTIAGLVQAAVAPTVAGYAGMSAVDGAWSAAHARTVGRAAVAYYGGGAKGSVRALARRIAKSGDEYDQQRRRRTTLPTSVEAEHHRRLTELARSEVGCVALRYVLRRHSDLASDVYDFMAANEMTSLGEFTAQRLRLLDDESGTAARLWRSLLEELDLAALVGMVTAPAPPDAALVRRLLAVTPGDGLLVEPLNRADAYHLPSSSPAEGVLYVPHPRAARVLYPAATYHRDIFLGKVTEAVRLLAGLGARQVHIEHEDGHSADWLGSLGAPQWGAEVHTGGEHSVSGSLLLSARFPGHSQPTVPDDLLWYDYEPGWQAFGEGRIRHRQRDGRLVVSHTEDTRLDSRVSAKMVQLGLDTSVLAQLHTRQTTTWTLSAVFPED</sequence>
<protein>
    <submittedName>
        <fullName evidence="1">Uncharacterized protein</fullName>
    </submittedName>
</protein>
<gene>
    <name evidence="1" type="ORF">JKJ07_13660</name>
</gene>
<name>A0ABS1VMC1_9ACTN</name>